<evidence type="ECO:0000259" key="4">
    <source>
        <dbReference type="PROSITE" id="PS50995"/>
    </source>
</evidence>
<dbReference type="RefSeq" id="WP_201662829.1">
    <property type="nucleotide sequence ID" value="NZ_JAEQNC010000013.1"/>
</dbReference>
<dbReference type="Pfam" id="PF12802">
    <property type="entry name" value="MarR_2"/>
    <property type="match status" value="1"/>
</dbReference>
<dbReference type="AlphaFoldDB" id="A0A936YW81"/>
<dbReference type="PROSITE" id="PS50995">
    <property type="entry name" value="HTH_MARR_2"/>
    <property type="match status" value="1"/>
</dbReference>
<evidence type="ECO:0000256" key="3">
    <source>
        <dbReference type="ARBA" id="ARBA00023163"/>
    </source>
</evidence>
<dbReference type="PANTHER" id="PTHR33164:SF104">
    <property type="entry name" value="TRANSCRIPTIONAL REGULATORY PROTEIN"/>
    <property type="match status" value="1"/>
</dbReference>
<dbReference type="SMART" id="SM00347">
    <property type="entry name" value="HTH_MARR"/>
    <property type="match status" value="1"/>
</dbReference>
<evidence type="ECO:0000313" key="6">
    <source>
        <dbReference type="Proteomes" id="UP000633219"/>
    </source>
</evidence>
<dbReference type="PROSITE" id="PS01117">
    <property type="entry name" value="HTH_MARR_1"/>
    <property type="match status" value="1"/>
</dbReference>
<proteinExistence type="predicted"/>
<reference evidence="5" key="1">
    <citation type="submission" date="2021-01" db="EMBL/GenBank/DDBJ databases">
        <title>Rhizobium sp. strain KVB221 16S ribosomal RNA gene Genome sequencing and assembly.</title>
        <authorList>
            <person name="Kang M."/>
        </authorList>
    </citation>
    <scope>NUCLEOTIDE SEQUENCE</scope>
    <source>
        <strain evidence="5">KVB221</strain>
    </source>
</reference>
<evidence type="ECO:0000256" key="2">
    <source>
        <dbReference type="ARBA" id="ARBA00023125"/>
    </source>
</evidence>
<dbReference type="Proteomes" id="UP000633219">
    <property type="component" value="Unassembled WGS sequence"/>
</dbReference>
<keyword evidence="6" id="KW-1185">Reference proteome</keyword>
<dbReference type="InterPro" id="IPR039422">
    <property type="entry name" value="MarR/SlyA-like"/>
</dbReference>
<dbReference type="InterPro" id="IPR036390">
    <property type="entry name" value="WH_DNA-bd_sf"/>
</dbReference>
<dbReference type="SUPFAM" id="SSF46785">
    <property type="entry name" value="Winged helix' DNA-binding domain"/>
    <property type="match status" value="1"/>
</dbReference>
<dbReference type="GO" id="GO:0006950">
    <property type="term" value="P:response to stress"/>
    <property type="evidence" value="ECO:0007669"/>
    <property type="project" value="TreeGrafter"/>
</dbReference>
<protein>
    <submittedName>
        <fullName evidence="5">Winged helix-turn-helix transcriptional regulator</fullName>
    </submittedName>
</protein>
<dbReference type="PANTHER" id="PTHR33164">
    <property type="entry name" value="TRANSCRIPTIONAL REGULATOR, MARR FAMILY"/>
    <property type="match status" value="1"/>
</dbReference>
<sequence>MNEDIPSEAVIDAWINLVRAQHRVLSSVETDLKSAGFPPLAWYDVLLELRKAGDDGLRPLEIEARLLLAQHSVSRLVDRLEKAGHVERKAHETDGRGQRIRLTSEGRGLLEQMWPAYRSSINRHIGKKLRDDDAAKELAALLGRLLDG</sequence>
<dbReference type="InterPro" id="IPR036388">
    <property type="entry name" value="WH-like_DNA-bd_sf"/>
</dbReference>
<dbReference type="InterPro" id="IPR000835">
    <property type="entry name" value="HTH_MarR-typ"/>
</dbReference>
<dbReference type="GO" id="GO:0003677">
    <property type="term" value="F:DNA binding"/>
    <property type="evidence" value="ECO:0007669"/>
    <property type="project" value="UniProtKB-KW"/>
</dbReference>
<feature type="domain" description="HTH marR-type" evidence="4">
    <location>
        <begin position="1"/>
        <end position="147"/>
    </location>
</feature>
<keyword evidence="3" id="KW-0804">Transcription</keyword>
<evidence type="ECO:0000256" key="1">
    <source>
        <dbReference type="ARBA" id="ARBA00023015"/>
    </source>
</evidence>
<evidence type="ECO:0000313" key="5">
    <source>
        <dbReference type="EMBL" id="MBL0374430.1"/>
    </source>
</evidence>
<keyword evidence="1" id="KW-0805">Transcription regulation</keyword>
<dbReference type="GO" id="GO:0003700">
    <property type="term" value="F:DNA-binding transcription factor activity"/>
    <property type="evidence" value="ECO:0007669"/>
    <property type="project" value="InterPro"/>
</dbReference>
<gene>
    <name evidence="5" type="ORF">JJB09_20665</name>
</gene>
<dbReference type="PRINTS" id="PR00598">
    <property type="entry name" value="HTHMARR"/>
</dbReference>
<dbReference type="EMBL" id="JAEQNC010000013">
    <property type="protein sequence ID" value="MBL0374430.1"/>
    <property type="molecule type" value="Genomic_DNA"/>
</dbReference>
<accession>A0A936YW81</accession>
<name>A0A936YW81_9HYPH</name>
<keyword evidence="2" id="KW-0238">DNA-binding</keyword>
<dbReference type="Gene3D" id="1.10.10.10">
    <property type="entry name" value="Winged helix-like DNA-binding domain superfamily/Winged helix DNA-binding domain"/>
    <property type="match status" value="1"/>
</dbReference>
<dbReference type="InterPro" id="IPR023187">
    <property type="entry name" value="Tscrpt_reg_MarR-type_CS"/>
</dbReference>
<organism evidence="5 6">
    <name type="scientific">Rhizobium setariae</name>
    <dbReference type="NCBI Taxonomy" id="2801340"/>
    <lineage>
        <taxon>Bacteria</taxon>
        <taxon>Pseudomonadati</taxon>
        <taxon>Pseudomonadota</taxon>
        <taxon>Alphaproteobacteria</taxon>
        <taxon>Hyphomicrobiales</taxon>
        <taxon>Rhizobiaceae</taxon>
        <taxon>Rhizobium/Agrobacterium group</taxon>
        <taxon>Rhizobium</taxon>
    </lineage>
</organism>
<comment type="caution">
    <text evidence="5">The sequence shown here is derived from an EMBL/GenBank/DDBJ whole genome shotgun (WGS) entry which is preliminary data.</text>
</comment>